<sequence>MLAEKWNTLIVVAFAIAALINALLASCFSFYYRKIPSGRLSHGQLRIKQGNATFEHRTNVFATALVLSLFNFRIYLGAALIWLVLNFLLLR</sequence>
<proteinExistence type="predicted"/>
<dbReference type="RefSeq" id="WP_092225113.1">
    <property type="nucleotide sequence ID" value="NZ_FNJI01000030.1"/>
</dbReference>
<evidence type="ECO:0000313" key="2">
    <source>
        <dbReference type="EMBL" id="SDP63386.1"/>
    </source>
</evidence>
<evidence type="ECO:0000256" key="1">
    <source>
        <dbReference type="SAM" id="Phobius"/>
    </source>
</evidence>
<accession>A0A1H0UC16</accession>
<feature type="transmembrane region" description="Helical" evidence="1">
    <location>
        <begin position="60"/>
        <end position="85"/>
    </location>
</feature>
<keyword evidence="1" id="KW-1133">Transmembrane helix</keyword>
<dbReference type="PROSITE" id="PS51257">
    <property type="entry name" value="PROKAR_LIPOPROTEIN"/>
    <property type="match status" value="1"/>
</dbReference>
<dbReference type="EMBL" id="FNJI01000030">
    <property type="protein sequence ID" value="SDP63386.1"/>
    <property type="molecule type" value="Genomic_DNA"/>
</dbReference>
<dbReference type="OrthoDB" id="9953457at2"/>
<protein>
    <submittedName>
        <fullName evidence="2">Uncharacterized protein</fullName>
    </submittedName>
</protein>
<gene>
    <name evidence="2" type="ORF">SAMN05660330_03471</name>
</gene>
<feature type="transmembrane region" description="Helical" evidence="1">
    <location>
        <begin position="6"/>
        <end position="32"/>
    </location>
</feature>
<evidence type="ECO:0000313" key="3">
    <source>
        <dbReference type="Proteomes" id="UP000199073"/>
    </source>
</evidence>
<dbReference type="AlphaFoldDB" id="A0A1H0UC16"/>
<name>A0A1H0UC16_9BACT</name>
<dbReference type="Proteomes" id="UP000199073">
    <property type="component" value="Unassembled WGS sequence"/>
</dbReference>
<keyword evidence="3" id="KW-1185">Reference proteome</keyword>
<keyword evidence="1" id="KW-0472">Membrane</keyword>
<keyword evidence="1" id="KW-0812">Transmembrane</keyword>
<organism evidence="2 3">
    <name type="scientific">Desulforhopalus singaporensis</name>
    <dbReference type="NCBI Taxonomy" id="91360"/>
    <lineage>
        <taxon>Bacteria</taxon>
        <taxon>Pseudomonadati</taxon>
        <taxon>Thermodesulfobacteriota</taxon>
        <taxon>Desulfobulbia</taxon>
        <taxon>Desulfobulbales</taxon>
        <taxon>Desulfocapsaceae</taxon>
        <taxon>Desulforhopalus</taxon>
    </lineage>
</organism>
<reference evidence="2 3" key="1">
    <citation type="submission" date="2016-10" db="EMBL/GenBank/DDBJ databases">
        <authorList>
            <person name="de Groot N.N."/>
        </authorList>
    </citation>
    <scope>NUCLEOTIDE SEQUENCE [LARGE SCALE GENOMIC DNA]</scope>
    <source>
        <strain evidence="2 3">DSM 12130</strain>
    </source>
</reference>